<comment type="caution">
    <text evidence="1">The sequence shown here is derived from an EMBL/GenBank/DDBJ whole genome shotgun (WGS) entry which is preliminary data.</text>
</comment>
<proteinExistence type="predicted"/>
<dbReference type="AlphaFoldDB" id="X1AND5"/>
<name>X1AND5_9ZZZZ</name>
<organism evidence="1">
    <name type="scientific">marine sediment metagenome</name>
    <dbReference type="NCBI Taxonomy" id="412755"/>
    <lineage>
        <taxon>unclassified sequences</taxon>
        <taxon>metagenomes</taxon>
        <taxon>ecological metagenomes</taxon>
    </lineage>
</organism>
<gene>
    <name evidence="1" type="ORF">S01H4_02717</name>
</gene>
<sequence>EMFKLAVDIKISPRMDTQSEYIGTVFLQPQELYKEMGRRKVW</sequence>
<feature type="non-terminal residue" evidence="1">
    <location>
        <position position="1"/>
    </location>
</feature>
<protein>
    <submittedName>
        <fullName evidence="1">Uncharacterized protein</fullName>
    </submittedName>
</protein>
<accession>X1AND5</accession>
<evidence type="ECO:0000313" key="1">
    <source>
        <dbReference type="EMBL" id="GAG73848.1"/>
    </source>
</evidence>
<reference evidence="1" key="1">
    <citation type="journal article" date="2014" name="Front. Microbiol.">
        <title>High frequency of phylogenetically diverse reductive dehalogenase-homologous genes in deep subseafloor sedimentary metagenomes.</title>
        <authorList>
            <person name="Kawai M."/>
            <person name="Futagami T."/>
            <person name="Toyoda A."/>
            <person name="Takaki Y."/>
            <person name="Nishi S."/>
            <person name="Hori S."/>
            <person name="Arai W."/>
            <person name="Tsubouchi T."/>
            <person name="Morono Y."/>
            <person name="Uchiyama I."/>
            <person name="Ito T."/>
            <person name="Fujiyama A."/>
            <person name="Inagaki F."/>
            <person name="Takami H."/>
        </authorList>
    </citation>
    <scope>NUCLEOTIDE SEQUENCE</scope>
    <source>
        <strain evidence="1">Expedition CK06-06</strain>
    </source>
</reference>
<dbReference type="EMBL" id="BART01000616">
    <property type="protein sequence ID" value="GAG73848.1"/>
    <property type="molecule type" value="Genomic_DNA"/>
</dbReference>